<proteinExistence type="predicted"/>
<dbReference type="EMBL" id="AAWS01000074">
    <property type="protein sequence ID" value="EAY24303.1"/>
    <property type="molecule type" value="Genomic_DNA"/>
</dbReference>
<organism evidence="1 2">
    <name type="scientific">Microscilla marina ATCC 23134</name>
    <dbReference type="NCBI Taxonomy" id="313606"/>
    <lineage>
        <taxon>Bacteria</taxon>
        <taxon>Pseudomonadati</taxon>
        <taxon>Bacteroidota</taxon>
        <taxon>Cytophagia</taxon>
        <taxon>Cytophagales</taxon>
        <taxon>Microscillaceae</taxon>
        <taxon>Microscilla</taxon>
    </lineage>
</organism>
<accession>A1ZZA2</accession>
<reference evidence="1 2" key="1">
    <citation type="submission" date="2007-01" db="EMBL/GenBank/DDBJ databases">
        <authorList>
            <person name="Haygood M."/>
            <person name="Podell S."/>
            <person name="Anderson C."/>
            <person name="Hopkinson B."/>
            <person name="Roe K."/>
            <person name="Barbeau K."/>
            <person name="Gaasterland T."/>
            <person name="Ferriera S."/>
            <person name="Johnson J."/>
            <person name="Kravitz S."/>
            <person name="Beeson K."/>
            <person name="Sutton G."/>
            <person name="Rogers Y.-H."/>
            <person name="Friedman R."/>
            <person name="Frazier M."/>
            <person name="Venter J.C."/>
        </authorList>
    </citation>
    <scope>NUCLEOTIDE SEQUENCE [LARGE SCALE GENOMIC DNA]</scope>
    <source>
        <strain evidence="1 2">ATCC 23134</strain>
    </source>
</reference>
<dbReference type="AlphaFoldDB" id="A1ZZA2"/>
<dbReference type="eggNOG" id="ENOG502Z8XX">
    <property type="taxonomic scope" value="Bacteria"/>
</dbReference>
<dbReference type="OrthoDB" id="977906at2"/>
<sequence length="401" mass="45545">MRKFIWIFLVLVASVFIYRIAGDKKEKMPRLENRSIQRDHVQTVNNTGENTALKIDEKATSLALILGGMPFNTAGNQMVTRIFDQKATKTHITAIEGMWKMLEADRLKKMRTWSSSALDHINNTSHQLIYPLSGPDFLHAYTLFPNCDEYILLGAEPIGTLPALKDLKENELNAYLGNVRNALRLFSQRGYFSSVDMQQHLSKLGVLPVLNVLLARTDNHISNIEYVTLDKQSIETVIDENKAAQAEKNNLKGVRIEFLNVAKTRKQSLLYIQTDLSQEKNQQVVTQLMNALNHPIAMLKTAGYWLHKPGFATLQKAILAHAEVCVQDDSGIPLKAFAKDAQRWNLSFYGHYVGAPAMYNKLYYQKSLRQKYNTRQNIKALPFAFGYLKQGANLLVATRKK</sequence>
<evidence type="ECO:0000313" key="1">
    <source>
        <dbReference type="EMBL" id="EAY24303.1"/>
    </source>
</evidence>
<dbReference type="RefSeq" id="WP_002705105.1">
    <property type="nucleotide sequence ID" value="NZ_AAWS01000074.1"/>
</dbReference>
<gene>
    <name evidence="1" type="ORF">M23134_03057</name>
</gene>
<dbReference type="Proteomes" id="UP000004095">
    <property type="component" value="Unassembled WGS sequence"/>
</dbReference>
<comment type="caution">
    <text evidence="1">The sequence shown here is derived from an EMBL/GenBank/DDBJ whole genome shotgun (WGS) entry which is preliminary data.</text>
</comment>
<protein>
    <submittedName>
        <fullName evidence="1">Uncharacterized protein</fullName>
    </submittedName>
</protein>
<name>A1ZZA2_MICM2</name>
<keyword evidence="2" id="KW-1185">Reference proteome</keyword>
<evidence type="ECO:0000313" key="2">
    <source>
        <dbReference type="Proteomes" id="UP000004095"/>
    </source>
</evidence>